<reference evidence="3" key="1">
    <citation type="submission" date="2021-07" db="EMBL/GenBank/DDBJ databases">
        <title>Aureisphaera sp. CAU 1614 isolated from sea sediment.</title>
        <authorList>
            <person name="Kim W."/>
        </authorList>
    </citation>
    <scope>NUCLEOTIDE SEQUENCE</scope>
    <source>
        <strain evidence="3">CAU 1614</strain>
    </source>
</reference>
<dbReference type="InterPro" id="IPR006685">
    <property type="entry name" value="MscS_channel_2nd"/>
</dbReference>
<comment type="caution">
    <text evidence="3">The sequence shown here is derived from an EMBL/GenBank/DDBJ whole genome shotgun (WGS) entry which is preliminary data.</text>
</comment>
<gene>
    <name evidence="3" type="ORF">KXJ69_05880</name>
</gene>
<keyword evidence="4" id="KW-1185">Reference proteome</keyword>
<protein>
    <submittedName>
        <fullName evidence="3">Mechanosensitive ion channel family protein</fullName>
    </submittedName>
</protein>
<dbReference type="EMBL" id="JAHWDP010000002">
    <property type="protein sequence ID" value="MBW2937626.1"/>
    <property type="molecule type" value="Genomic_DNA"/>
</dbReference>
<keyword evidence="1" id="KW-1133">Transmembrane helix</keyword>
<feature type="domain" description="Mechanosensitive ion channel MscS" evidence="2">
    <location>
        <begin position="95"/>
        <end position="158"/>
    </location>
</feature>
<keyword evidence="1" id="KW-0472">Membrane</keyword>
<evidence type="ECO:0000313" key="4">
    <source>
        <dbReference type="Proteomes" id="UP001138686"/>
    </source>
</evidence>
<dbReference type="RefSeq" id="WP_219052044.1">
    <property type="nucleotide sequence ID" value="NZ_JAHWDP010000002.1"/>
</dbReference>
<dbReference type="InterPro" id="IPR045275">
    <property type="entry name" value="MscS_archaea/bacteria_type"/>
</dbReference>
<evidence type="ECO:0000313" key="3">
    <source>
        <dbReference type="EMBL" id="MBW2937626.1"/>
    </source>
</evidence>
<dbReference type="PANTHER" id="PTHR30221">
    <property type="entry name" value="SMALL-CONDUCTANCE MECHANOSENSITIVE CHANNEL"/>
    <property type="match status" value="1"/>
</dbReference>
<dbReference type="GO" id="GO:0008381">
    <property type="term" value="F:mechanosensitive monoatomic ion channel activity"/>
    <property type="evidence" value="ECO:0007669"/>
    <property type="project" value="InterPro"/>
</dbReference>
<dbReference type="GO" id="GO:0016020">
    <property type="term" value="C:membrane"/>
    <property type="evidence" value="ECO:0007669"/>
    <property type="project" value="InterPro"/>
</dbReference>
<name>A0A9X1FND4_9FLAO</name>
<feature type="transmembrane region" description="Helical" evidence="1">
    <location>
        <begin position="75"/>
        <end position="96"/>
    </location>
</feature>
<proteinExistence type="predicted"/>
<sequence length="184" mass="20904">MFENYAFEIILTASIVLLHIIIRFILIAVVNRFANKSEKVEHRTGLIIKYIDFAIIFGIVLSSILIWGVDFSSVGVVLSSVFAVIGVALFAQWSILSNITSGVIMFFTFPYKIGDYIVIHDKEYDFQGTIEDIKGFHILLKTPDNRLITYPNSLMLQKGVSVVKPNEVEEFLLEEEENSQHNID</sequence>
<dbReference type="PANTHER" id="PTHR30221:SF8">
    <property type="entry name" value="SMALL-CONDUCTANCE MECHANOSENSITIVE CHANNEL"/>
    <property type="match status" value="1"/>
</dbReference>
<keyword evidence="1" id="KW-0812">Transmembrane</keyword>
<feature type="transmembrane region" description="Helical" evidence="1">
    <location>
        <begin position="50"/>
        <end position="69"/>
    </location>
</feature>
<evidence type="ECO:0000259" key="2">
    <source>
        <dbReference type="Pfam" id="PF00924"/>
    </source>
</evidence>
<feature type="transmembrane region" description="Helical" evidence="1">
    <location>
        <begin position="6"/>
        <end position="30"/>
    </location>
</feature>
<dbReference type="Pfam" id="PF00924">
    <property type="entry name" value="MS_channel_2nd"/>
    <property type="match status" value="1"/>
</dbReference>
<dbReference type="AlphaFoldDB" id="A0A9X1FND4"/>
<organism evidence="3 4">
    <name type="scientific">Halomarinibacterium sedimenti</name>
    <dbReference type="NCBI Taxonomy" id="2857106"/>
    <lineage>
        <taxon>Bacteria</taxon>
        <taxon>Pseudomonadati</taxon>
        <taxon>Bacteroidota</taxon>
        <taxon>Flavobacteriia</taxon>
        <taxon>Flavobacteriales</taxon>
        <taxon>Flavobacteriaceae</taxon>
        <taxon>Halomarinibacterium</taxon>
    </lineage>
</organism>
<accession>A0A9X1FND4</accession>
<dbReference type="Proteomes" id="UP001138686">
    <property type="component" value="Unassembled WGS sequence"/>
</dbReference>
<evidence type="ECO:0000256" key="1">
    <source>
        <dbReference type="SAM" id="Phobius"/>
    </source>
</evidence>